<accession>A0AAN6U6L2</accession>
<sequence length="698" mass="78015">MMGRPRLPKASPASTISTSDRSQIRWSPEKSLLKPASIEDPNCPCYVLKDATIYREDRQTLANPLVDYVHGTMVVQGFLEEPEKDTIANLVRPNVKTGYIEISKSRYYAIGDGPLSWWVSGDTGWFEIKPSAKYQRMYNQVMEAITLYYSAYEVEEAYIQACEKERKRKKGQLPPPPPLDKVFLKYAVRVGDGILRHEVEALCHKWAGFLIAHFQRENALDWDTSAFANWLREHRNDLHTKAANGVVGPLRPSETPNRPDDRTLHKGRSKSARASSRNSEVEDNSRGSTLKRSLSPQPELLNRSTPKTSETPVPLPEKYRLASQPSSTKPPPAPVQAPKDTPSDTPTWEAEPNNPVDRLLSVLLEIGTETDIREALPKTIHSKLYFKCRINKYQHAADMVAYYAKELLPRVPAEWKGTPWQQWLASSAKRPWNPAEPLDPGKIPAMTFRRTKAGSKTGVSTKPATQLPPTINLKPRAKKAGQNGSDEESDDDAAGQYAAPQRGRWSGKGATLRLAASSKKRPLSEVDDPVNGSRRGRKSAKSIHRASDEDEQAEEPDDSSDDEVVDNEDMAVGSRLPLPEGAVRVVVHAERIPTTSPSGPDGTWTCEEEGCMYVVRSANEEDAQQQIKEHFKVHEAQAEKINLAVKESRGHMPIKYAYFPPVLLLVYMHPNHRGTYHLASTPAPFQFTRSAPSQISNS</sequence>
<feature type="region of interest" description="Disordered" evidence="1">
    <location>
        <begin position="242"/>
        <end position="354"/>
    </location>
</feature>
<organism evidence="2 3">
    <name type="scientific">Parathielavia appendiculata</name>
    <dbReference type="NCBI Taxonomy" id="2587402"/>
    <lineage>
        <taxon>Eukaryota</taxon>
        <taxon>Fungi</taxon>
        <taxon>Dikarya</taxon>
        <taxon>Ascomycota</taxon>
        <taxon>Pezizomycotina</taxon>
        <taxon>Sordariomycetes</taxon>
        <taxon>Sordariomycetidae</taxon>
        <taxon>Sordariales</taxon>
        <taxon>Chaetomiaceae</taxon>
        <taxon>Parathielavia</taxon>
    </lineage>
</organism>
<dbReference type="Proteomes" id="UP001302602">
    <property type="component" value="Unassembled WGS sequence"/>
</dbReference>
<dbReference type="AlphaFoldDB" id="A0AAN6U6L2"/>
<feature type="compositionally biased region" description="Acidic residues" evidence="1">
    <location>
        <begin position="548"/>
        <end position="564"/>
    </location>
</feature>
<comment type="caution">
    <text evidence="2">The sequence shown here is derived from an EMBL/GenBank/DDBJ whole genome shotgun (WGS) entry which is preliminary data.</text>
</comment>
<proteinExistence type="predicted"/>
<feature type="compositionally biased region" description="Polar residues" evidence="1">
    <location>
        <begin position="12"/>
        <end position="23"/>
    </location>
</feature>
<dbReference type="GeneID" id="87827145"/>
<evidence type="ECO:0000313" key="2">
    <source>
        <dbReference type="EMBL" id="KAK4127347.1"/>
    </source>
</evidence>
<feature type="compositionally biased region" description="Basic residues" evidence="1">
    <location>
        <begin position="534"/>
        <end position="544"/>
    </location>
</feature>
<reference evidence="2" key="1">
    <citation type="journal article" date="2023" name="Mol. Phylogenet. Evol.">
        <title>Genome-scale phylogeny and comparative genomics of the fungal order Sordariales.</title>
        <authorList>
            <person name="Hensen N."/>
            <person name="Bonometti L."/>
            <person name="Westerberg I."/>
            <person name="Brannstrom I.O."/>
            <person name="Guillou S."/>
            <person name="Cros-Aarteil S."/>
            <person name="Calhoun S."/>
            <person name="Haridas S."/>
            <person name="Kuo A."/>
            <person name="Mondo S."/>
            <person name="Pangilinan J."/>
            <person name="Riley R."/>
            <person name="LaButti K."/>
            <person name="Andreopoulos B."/>
            <person name="Lipzen A."/>
            <person name="Chen C."/>
            <person name="Yan M."/>
            <person name="Daum C."/>
            <person name="Ng V."/>
            <person name="Clum A."/>
            <person name="Steindorff A."/>
            <person name="Ohm R.A."/>
            <person name="Martin F."/>
            <person name="Silar P."/>
            <person name="Natvig D.O."/>
            <person name="Lalanne C."/>
            <person name="Gautier V."/>
            <person name="Ament-Velasquez S.L."/>
            <person name="Kruys A."/>
            <person name="Hutchinson M.I."/>
            <person name="Powell A.J."/>
            <person name="Barry K."/>
            <person name="Miller A.N."/>
            <person name="Grigoriev I.V."/>
            <person name="Debuchy R."/>
            <person name="Gladieux P."/>
            <person name="Hiltunen Thoren M."/>
            <person name="Johannesson H."/>
        </authorList>
    </citation>
    <scope>NUCLEOTIDE SEQUENCE</scope>
    <source>
        <strain evidence="2">CBS 731.68</strain>
    </source>
</reference>
<feature type="region of interest" description="Disordered" evidence="1">
    <location>
        <begin position="1"/>
        <end position="23"/>
    </location>
</feature>
<dbReference type="EMBL" id="MU853224">
    <property type="protein sequence ID" value="KAK4127347.1"/>
    <property type="molecule type" value="Genomic_DNA"/>
</dbReference>
<evidence type="ECO:0000256" key="1">
    <source>
        <dbReference type="SAM" id="MobiDB-lite"/>
    </source>
</evidence>
<feature type="compositionally biased region" description="Polar residues" evidence="1">
    <location>
        <begin position="457"/>
        <end position="469"/>
    </location>
</feature>
<reference evidence="2" key="2">
    <citation type="submission" date="2023-05" db="EMBL/GenBank/DDBJ databases">
        <authorList>
            <consortium name="Lawrence Berkeley National Laboratory"/>
            <person name="Steindorff A."/>
            <person name="Hensen N."/>
            <person name="Bonometti L."/>
            <person name="Westerberg I."/>
            <person name="Brannstrom I.O."/>
            <person name="Guillou S."/>
            <person name="Cros-Aarteil S."/>
            <person name="Calhoun S."/>
            <person name="Haridas S."/>
            <person name="Kuo A."/>
            <person name="Mondo S."/>
            <person name="Pangilinan J."/>
            <person name="Riley R."/>
            <person name="Labutti K."/>
            <person name="Andreopoulos B."/>
            <person name="Lipzen A."/>
            <person name="Chen C."/>
            <person name="Yanf M."/>
            <person name="Daum C."/>
            <person name="Ng V."/>
            <person name="Clum A."/>
            <person name="Ohm R."/>
            <person name="Martin F."/>
            <person name="Silar P."/>
            <person name="Natvig D."/>
            <person name="Lalanne C."/>
            <person name="Gautier V."/>
            <person name="Ament-Velasquez S.L."/>
            <person name="Kruys A."/>
            <person name="Hutchinson M.I."/>
            <person name="Powell A.J."/>
            <person name="Barry K."/>
            <person name="Miller A.N."/>
            <person name="Grigoriev I.V."/>
            <person name="Debuchy R."/>
            <person name="Gladieux P."/>
            <person name="Thoren M.H."/>
            <person name="Johannesson H."/>
        </authorList>
    </citation>
    <scope>NUCLEOTIDE SEQUENCE</scope>
    <source>
        <strain evidence="2">CBS 731.68</strain>
    </source>
</reference>
<name>A0AAN6U6L2_9PEZI</name>
<feature type="region of interest" description="Disordered" evidence="1">
    <location>
        <begin position="450"/>
        <end position="564"/>
    </location>
</feature>
<evidence type="ECO:0000313" key="3">
    <source>
        <dbReference type="Proteomes" id="UP001302602"/>
    </source>
</evidence>
<gene>
    <name evidence="2" type="ORF">N657DRAFT_611854</name>
</gene>
<keyword evidence="3" id="KW-1185">Reference proteome</keyword>
<feature type="compositionally biased region" description="Polar residues" evidence="1">
    <location>
        <begin position="286"/>
        <end position="311"/>
    </location>
</feature>
<protein>
    <submittedName>
        <fullName evidence="2">Uncharacterized protein</fullName>
    </submittedName>
</protein>
<dbReference type="RefSeq" id="XP_062651118.1">
    <property type="nucleotide sequence ID" value="XM_062790375.1"/>
</dbReference>